<keyword evidence="1" id="KW-0175">Coiled coil</keyword>
<evidence type="ECO:0000259" key="4">
    <source>
        <dbReference type="PROSITE" id="PS51272"/>
    </source>
</evidence>
<dbReference type="PANTHER" id="PTHR43308">
    <property type="entry name" value="OUTER MEMBRANE PROTEIN ALPHA-RELATED"/>
    <property type="match status" value="1"/>
</dbReference>
<dbReference type="PROSITE" id="PS51272">
    <property type="entry name" value="SLH"/>
    <property type="match status" value="1"/>
</dbReference>
<evidence type="ECO:0000313" key="5">
    <source>
        <dbReference type="EMBL" id="SHN51829.1"/>
    </source>
</evidence>
<gene>
    <name evidence="5" type="ORF">SAMN02745226_00383</name>
</gene>
<sequence>MKKLLTLLTVLLLVTLSMAAFRDIPKGHWAGSYVQKLEEIGIVTGFPDGTYRGDESITRYQIAIFLVRTLDYVEQIISDKVNKLAADTDEKISTLANRIELLEEYTNMIYDTLQTKADVSSLDELQAMIEEFKAELEVTIQDMKLVLDLHDQDIVKLYDLVNSIQDKFTYEDEEGQKSEINLAELKNDVAAMNEILNGLAAQLGDVDYLLRKQIADLDKKVTSQDEVLQKSIDDINAKLEENTSAIEVLNAKAAELEETIANNYATLSDAILGQQEEFTMSKEEISARIDELETKVLNIQSTIDTGLPAIRDMVYGLSEDLKSLEDRLTSYVDVRVDDLATRIEALEELVANHDDRLNLVENQLVSLTQVVEEVKADKSEVEELRQEVSNKLATKEELEQTRQLATWGVVTGVSGLVIGIIALGKAFGWF</sequence>
<keyword evidence="6" id="KW-1185">Reference proteome</keyword>
<reference evidence="6" key="1">
    <citation type="submission" date="2016-12" db="EMBL/GenBank/DDBJ databases">
        <authorList>
            <person name="Varghese N."/>
            <person name="Submissions S."/>
        </authorList>
    </citation>
    <scope>NUCLEOTIDE SEQUENCE [LARGE SCALE GENOMIC DNA]</scope>
    <source>
        <strain evidence="6">DSM 13020</strain>
    </source>
</reference>
<dbReference type="InterPro" id="IPR001119">
    <property type="entry name" value="SLH_dom"/>
</dbReference>
<feature type="domain" description="SLH" evidence="4">
    <location>
        <begin position="17"/>
        <end position="80"/>
    </location>
</feature>
<dbReference type="EMBL" id="FRDJ01000001">
    <property type="protein sequence ID" value="SHN51829.1"/>
    <property type="molecule type" value="Genomic_DNA"/>
</dbReference>
<evidence type="ECO:0000256" key="1">
    <source>
        <dbReference type="SAM" id="Coils"/>
    </source>
</evidence>
<dbReference type="OrthoDB" id="41570at2"/>
<evidence type="ECO:0000256" key="3">
    <source>
        <dbReference type="SAM" id="SignalP"/>
    </source>
</evidence>
<keyword evidence="3" id="KW-0732">Signal</keyword>
<name>A0A1M7RZS7_FERGO</name>
<dbReference type="STRING" id="1121883.SAMN02745226_00383"/>
<feature type="transmembrane region" description="Helical" evidence="2">
    <location>
        <begin position="404"/>
        <end position="424"/>
    </location>
</feature>
<dbReference type="PANTHER" id="PTHR43308:SF5">
    <property type="entry name" value="S-LAYER PROTEIN _ PEPTIDOGLYCAN ENDO-BETA-N-ACETYLGLUCOSAMINIDASE"/>
    <property type="match status" value="1"/>
</dbReference>
<evidence type="ECO:0000313" key="6">
    <source>
        <dbReference type="Proteomes" id="UP000184207"/>
    </source>
</evidence>
<feature type="chain" id="PRO_5012387502" evidence="3">
    <location>
        <begin position="20"/>
        <end position="430"/>
    </location>
</feature>
<keyword evidence="2" id="KW-0812">Transmembrane</keyword>
<keyword evidence="2" id="KW-1133">Transmembrane helix</keyword>
<feature type="coiled-coil region" evidence="1">
    <location>
        <begin position="336"/>
        <end position="401"/>
    </location>
</feature>
<proteinExistence type="predicted"/>
<organism evidence="5 6">
    <name type="scientific">Fervidobacterium gondwanense DSM 13020</name>
    <dbReference type="NCBI Taxonomy" id="1121883"/>
    <lineage>
        <taxon>Bacteria</taxon>
        <taxon>Thermotogati</taxon>
        <taxon>Thermotogota</taxon>
        <taxon>Thermotogae</taxon>
        <taxon>Thermotogales</taxon>
        <taxon>Fervidobacteriaceae</taxon>
        <taxon>Fervidobacterium</taxon>
    </lineage>
</organism>
<dbReference type="Proteomes" id="UP000184207">
    <property type="component" value="Unassembled WGS sequence"/>
</dbReference>
<dbReference type="InterPro" id="IPR051465">
    <property type="entry name" value="Cell_Envelope_Struct_Comp"/>
</dbReference>
<accession>A0A1M7RZS7</accession>
<protein>
    <submittedName>
        <fullName evidence="5">S-layer homology domain-containing protein</fullName>
    </submittedName>
</protein>
<feature type="signal peptide" evidence="3">
    <location>
        <begin position="1"/>
        <end position="19"/>
    </location>
</feature>
<dbReference type="RefSeq" id="WP_072757721.1">
    <property type="nucleotide sequence ID" value="NZ_FRDJ01000001.1"/>
</dbReference>
<feature type="coiled-coil region" evidence="1">
    <location>
        <begin position="232"/>
        <end position="302"/>
    </location>
</feature>
<evidence type="ECO:0000256" key="2">
    <source>
        <dbReference type="SAM" id="Phobius"/>
    </source>
</evidence>
<dbReference type="Pfam" id="PF00395">
    <property type="entry name" value="SLH"/>
    <property type="match status" value="1"/>
</dbReference>
<keyword evidence="2" id="KW-0472">Membrane</keyword>
<dbReference type="AlphaFoldDB" id="A0A1M7RZS7"/>